<dbReference type="Proteomes" id="UP000233786">
    <property type="component" value="Unassembled WGS sequence"/>
</dbReference>
<evidence type="ECO:0000259" key="3">
    <source>
        <dbReference type="Pfam" id="PF03372"/>
    </source>
</evidence>
<dbReference type="PANTHER" id="PTHR42834:SF1">
    <property type="entry name" value="ENDONUCLEASE_EXONUCLEASE_PHOSPHATASE FAMILY PROTEIN (AFU_ORTHOLOGUE AFUA_3G09210)"/>
    <property type="match status" value="1"/>
</dbReference>
<dbReference type="InterPro" id="IPR005135">
    <property type="entry name" value="Endo/exonuclease/phosphatase"/>
</dbReference>
<dbReference type="PANTHER" id="PTHR42834">
    <property type="entry name" value="ENDONUCLEASE/EXONUCLEASE/PHOSPHATASE FAMILY PROTEIN (AFU_ORTHOLOGUE AFUA_3G09210)"/>
    <property type="match status" value="1"/>
</dbReference>
<dbReference type="CDD" id="cd04486">
    <property type="entry name" value="YhcR_OBF_like"/>
    <property type="match status" value="1"/>
</dbReference>
<feature type="domain" description="Endonuclease/exonuclease/phosphatase" evidence="3">
    <location>
        <begin position="299"/>
        <end position="589"/>
    </location>
</feature>
<dbReference type="InterPro" id="IPR036691">
    <property type="entry name" value="Endo/exonu/phosph_ase_sf"/>
</dbReference>
<dbReference type="STRING" id="994479.GCA_000194155_03963"/>
<accession>A0A2N3XSR2</accession>
<organism evidence="4 5">
    <name type="scientific">Saccharopolyspora spinosa</name>
    <dbReference type="NCBI Taxonomy" id="60894"/>
    <lineage>
        <taxon>Bacteria</taxon>
        <taxon>Bacillati</taxon>
        <taxon>Actinomycetota</taxon>
        <taxon>Actinomycetes</taxon>
        <taxon>Pseudonocardiales</taxon>
        <taxon>Pseudonocardiaceae</taxon>
        <taxon>Saccharopolyspora</taxon>
    </lineage>
</organism>
<keyword evidence="2" id="KW-0732">Signal</keyword>
<dbReference type="AlphaFoldDB" id="A0A2N3XSR2"/>
<gene>
    <name evidence="4" type="ORF">A8926_1244</name>
</gene>
<feature type="signal peptide" evidence="2">
    <location>
        <begin position="1"/>
        <end position="23"/>
    </location>
</feature>
<protein>
    <recommendedName>
        <fullName evidence="3">Endonuclease/exonuclease/phosphatase domain-containing protein</fullName>
    </recommendedName>
</protein>
<evidence type="ECO:0000313" key="4">
    <source>
        <dbReference type="EMBL" id="PKW13695.1"/>
    </source>
</evidence>
<comment type="caution">
    <text evidence="4">The sequence shown here is derived from an EMBL/GenBank/DDBJ whole genome shotgun (WGS) entry which is preliminary data.</text>
</comment>
<feature type="region of interest" description="Disordered" evidence="1">
    <location>
        <begin position="466"/>
        <end position="490"/>
    </location>
</feature>
<dbReference type="EMBL" id="PJNB01000001">
    <property type="protein sequence ID" value="PKW13695.1"/>
    <property type="molecule type" value="Genomic_DNA"/>
</dbReference>
<dbReference type="Gene3D" id="3.60.10.10">
    <property type="entry name" value="Endonuclease/exonuclease/phosphatase"/>
    <property type="match status" value="1"/>
</dbReference>
<dbReference type="SUPFAM" id="SSF56219">
    <property type="entry name" value="DNase I-like"/>
    <property type="match status" value="1"/>
</dbReference>
<dbReference type="Pfam" id="PF03372">
    <property type="entry name" value="Exo_endo_phos"/>
    <property type="match status" value="1"/>
</dbReference>
<feature type="chain" id="PRO_5014995232" description="Endonuclease/exonuclease/phosphatase domain-containing protein" evidence="2">
    <location>
        <begin position="24"/>
        <end position="598"/>
    </location>
</feature>
<evidence type="ECO:0000256" key="1">
    <source>
        <dbReference type="SAM" id="MobiDB-lite"/>
    </source>
</evidence>
<name>A0A2N3XSR2_SACSN</name>
<dbReference type="GO" id="GO:0003824">
    <property type="term" value="F:catalytic activity"/>
    <property type="evidence" value="ECO:0007669"/>
    <property type="project" value="InterPro"/>
</dbReference>
<reference evidence="4" key="1">
    <citation type="submission" date="2017-12" db="EMBL/GenBank/DDBJ databases">
        <title>Sequencing the genomes of 1000 Actinobacteria strains.</title>
        <authorList>
            <person name="Klenk H.-P."/>
        </authorList>
    </citation>
    <scope>NUCLEOTIDE SEQUENCE [LARGE SCALE GENOMIC DNA]</scope>
    <source>
        <strain evidence="4">DSM 44228</strain>
    </source>
</reference>
<evidence type="ECO:0000256" key="2">
    <source>
        <dbReference type="SAM" id="SignalP"/>
    </source>
</evidence>
<evidence type="ECO:0000313" key="5">
    <source>
        <dbReference type="Proteomes" id="UP000233786"/>
    </source>
</evidence>
<sequence>MRITSLLTATAAALLVAPIMAAAAPQQQARIHDVQGTTRVSPLAGQRVAGVPGVVTGVRGFGSSRGFWLQDPEPDADPRTSEGLFVFTGKQTPAVAVGDAVAVSGLVAEYYPTAEGETPETTPNQSVTELTEATWQATGKGSVPAEVLGADTVPAEFALLEGNIDKRELEPQRFALDYFESREGMLLRVEDVRVVAPTDAYRALWITSKPEQNANGRGGTTYTGYAEANAGRLKVESLSDAPFPAANVGDRLRGSTEGPLDYTRFGGYVLEAGRLGEHVPGGLQPETTRPQGRDELAVATYNVENLAPCADQAKFDRLAEGVVDRLATPDIVALEEVQDNSGPTDDGVVAAAQTLQRLTDAIVAAGGPRYQWRQIDPQNNADGGQPGGNIRVAFLFNPARVSFVDRPGGDATTPVHPVAHGQRIALSASPGRIDPANEAWRDSRKPLAGEFLFHDTPVIVVANHFNSKGGDQPLHGRLQPPARSSEEQRERQAQAVRVFVDEARAVNDEAAVVVLGDLNDYGFAPPLAALTTGGALVPLAGSLPPAERYSYVYEGNSQQLDHILAAPSITAEYDVVHINAEFADQASDHDPQVARLQF</sequence>
<dbReference type="RefSeq" id="WP_010307663.1">
    <property type="nucleotide sequence ID" value="NZ_CP061007.1"/>
</dbReference>
<keyword evidence="5" id="KW-1185">Reference proteome</keyword>
<dbReference type="OrthoDB" id="1016457at2"/>
<proteinExistence type="predicted"/>